<feature type="disulfide bond" evidence="9">
    <location>
        <begin position="125"/>
        <end position="132"/>
    </location>
</feature>
<feature type="binding site" description="axial binding residue" evidence="9">
    <location>
        <position position="129"/>
    </location>
    <ligand>
        <name>heme</name>
        <dbReference type="ChEBI" id="CHEBI:30413"/>
    </ligand>
    <ligandPart>
        <name>Fe</name>
        <dbReference type="ChEBI" id="CHEBI:18248"/>
    </ligandPart>
</feature>
<keyword evidence="12" id="KW-1185">Reference proteome</keyword>
<reference evidence="11 12" key="1">
    <citation type="submission" date="2018-08" db="EMBL/GenBank/DDBJ databases">
        <title>Draft genome of the lignicolous fungus Coniochaeta pulveracea.</title>
        <authorList>
            <person name="Borstlap C.J."/>
            <person name="De Witt R.N."/>
            <person name="Botha A."/>
            <person name="Volschenk H."/>
        </authorList>
    </citation>
    <scope>NUCLEOTIDE SEQUENCE [LARGE SCALE GENOMIC DNA]</scope>
    <source>
        <strain evidence="11 12">CAB683</strain>
    </source>
</reference>
<evidence type="ECO:0000259" key="10">
    <source>
        <dbReference type="PROSITE" id="PS52012"/>
    </source>
</evidence>
<evidence type="ECO:0000256" key="5">
    <source>
        <dbReference type="ARBA" id="ARBA00022622"/>
    </source>
</evidence>
<dbReference type="Pfam" id="PF05730">
    <property type="entry name" value="CFEM"/>
    <property type="match status" value="1"/>
</dbReference>
<dbReference type="OrthoDB" id="3767534at2759"/>
<dbReference type="GO" id="GO:0046872">
    <property type="term" value="F:metal ion binding"/>
    <property type="evidence" value="ECO:0007669"/>
    <property type="project" value="UniProtKB-UniRule"/>
</dbReference>
<proteinExistence type="inferred from homology"/>
<keyword evidence="5" id="KW-0472">Membrane</keyword>
<evidence type="ECO:0000313" key="12">
    <source>
        <dbReference type="Proteomes" id="UP000275385"/>
    </source>
</evidence>
<comment type="similarity">
    <text evidence="3">Belongs to the RBT5 family.</text>
</comment>
<evidence type="ECO:0000256" key="6">
    <source>
        <dbReference type="ARBA" id="ARBA00022729"/>
    </source>
</evidence>
<sequence length="257" mass="25970">MMVRQVGIGRFELNQRIPGSRVGGALTPPALQLPSFHSFVVPRQPLSLTLSPCHACPIARSNRITNPDREQPANMKLSTAVLGGFLSLASQFHAVVAADCVSVALKEIPSCAQSCFISAAPTIGCGGLDFACQCQQQPALMAAIEGCVASQCPSSSFQAVIDGGETVCACANGFGGGDAPVGSMVSSISGISSMPTATVIGSYPPSSFPSYPATTTTSTPTATASTVPTAGALSSSVADIRLIGSIVAALAFGFIAL</sequence>
<evidence type="ECO:0000256" key="4">
    <source>
        <dbReference type="ARBA" id="ARBA00022525"/>
    </source>
</evidence>
<dbReference type="EMBL" id="QVQW01000015">
    <property type="protein sequence ID" value="RKU46243.1"/>
    <property type="molecule type" value="Genomic_DNA"/>
</dbReference>
<dbReference type="STRING" id="177199.A0A420YEC0"/>
<comment type="subcellular location">
    <subcellularLocation>
        <location evidence="1">Membrane</location>
        <topology evidence="1">Lipid-anchor</topology>
        <topology evidence="1">GPI-anchor</topology>
    </subcellularLocation>
    <subcellularLocation>
        <location evidence="2">Secreted</location>
    </subcellularLocation>
</comment>
<name>A0A420YEC0_9PEZI</name>
<comment type="caution">
    <text evidence="11">The sequence shown here is derived from an EMBL/GenBank/DDBJ whole genome shotgun (WGS) entry which is preliminary data.</text>
</comment>
<evidence type="ECO:0000256" key="7">
    <source>
        <dbReference type="ARBA" id="ARBA00023157"/>
    </source>
</evidence>
<feature type="domain" description="CFEM" evidence="10">
    <location>
        <begin position="83"/>
        <end position="195"/>
    </location>
</feature>
<gene>
    <name evidence="11" type="ORF">DL546_005511</name>
</gene>
<comment type="caution">
    <text evidence="9">Lacks conserved residue(s) required for the propagation of feature annotation.</text>
</comment>
<dbReference type="Proteomes" id="UP000275385">
    <property type="component" value="Unassembled WGS sequence"/>
</dbReference>
<dbReference type="InterPro" id="IPR008427">
    <property type="entry name" value="Extracellular_membr_CFEM_dom"/>
</dbReference>
<keyword evidence="9" id="KW-0479">Metal-binding</keyword>
<evidence type="ECO:0000313" key="11">
    <source>
        <dbReference type="EMBL" id="RKU46243.1"/>
    </source>
</evidence>
<evidence type="ECO:0000256" key="8">
    <source>
        <dbReference type="ARBA" id="ARBA00023288"/>
    </source>
</evidence>
<evidence type="ECO:0000256" key="2">
    <source>
        <dbReference type="ARBA" id="ARBA00004613"/>
    </source>
</evidence>
<keyword evidence="9" id="KW-0408">Iron</keyword>
<dbReference type="AlphaFoldDB" id="A0A420YEC0"/>
<organism evidence="11 12">
    <name type="scientific">Coniochaeta pulveracea</name>
    <dbReference type="NCBI Taxonomy" id="177199"/>
    <lineage>
        <taxon>Eukaryota</taxon>
        <taxon>Fungi</taxon>
        <taxon>Dikarya</taxon>
        <taxon>Ascomycota</taxon>
        <taxon>Pezizomycotina</taxon>
        <taxon>Sordariomycetes</taxon>
        <taxon>Sordariomycetidae</taxon>
        <taxon>Coniochaetales</taxon>
        <taxon>Coniochaetaceae</taxon>
        <taxon>Coniochaeta</taxon>
    </lineage>
</organism>
<keyword evidence="4" id="KW-0964">Secreted</keyword>
<dbReference type="SMART" id="SM00747">
    <property type="entry name" value="CFEM"/>
    <property type="match status" value="1"/>
</dbReference>
<keyword evidence="5" id="KW-0325">Glycoprotein</keyword>
<keyword evidence="9" id="KW-0349">Heme</keyword>
<keyword evidence="7 9" id="KW-1015">Disulfide bond</keyword>
<dbReference type="GO" id="GO:0098552">
    <property type="term" value="C:side of membrane"/>
    <property type="evidence" value="ECO:0007669"/>
    <property type="project" value="UniProtKB-KW"/>
</dbReference>
<keyword evidence="5" id="KW-0336">GPI-anchor</keyword>
<protein>
    <recommendedName>
        <fullName evidence="10">CFEM domain-containing protein</fullName>
    </recommendedName>
</protein>
<keyword evidence="8" id="KW-0449">Lipoprotein</keyword>
<dbReference type="GO" id="GO:0005576">
    <property type="term" value="C:extracellular region"/>
    <property type="evidence" value="ECO:0007669"/>
    <property type="project" value="UniProtKB-SubCell"/>
</dbReference>
<accession>A0A420YEC0</accession>
<evidence type="ECO:0000256" key="1">
    <source>
        <dbReference type="ARBA" id="ARBA00004589"/>
    </source>
</evidence>
<evidence type="ECO:0000256" key="9">
    <source>
        <dbReference type="PROSITE-ProRule" id="PRU01356"/>
    </source>
</evidence>
<dbReference type="PROSITE" id="PS52012">
    <property type="entry name" value="CFEM"/>
    <property type="match status" value="1"/>
</dbReference>
<evidence type="ECO:0000256" key="3">
    <source>
        <dbReference type="ARBA" id="ARBA00010031"/>
    </source>
</evidence>
<keyword evidence="6" id="KW-0732">Signal</keyword>